<comment type="caution">
    <text evidence="3">The sequence shown here is derived from an EMBL/GenBank/DDBJ whole genome shotgun (WGS) entry which is preliminary data.</text>
</comment>
<keyword evidence="1" id="KW-0472">Membrane</keyword>
<organism evidence="3 4">
    <name type="scientific">Alteripontixanthobacter maritimus</name>
    <dbReference type="NCBI Taxonomy" id="2161824"/>
    <lineage>
        <taxon>Bacteria</taxon>
        <taxon>Pseudomonadati</taxon>
        <taxon>Pseudomonadota</taxon>
        <taxon>Alphaproteobacteria</taxon>
        <taxon>Sphingomonadales</taxon>
        <taxon>Erythrobacteraceae</taxon>
        <taxon>Alteripontixanthobacter</taxon>
    </lineage>
</organism>
<dbReference type="EMBL" id="QBKA01000002">
    <property type="protein sequence ID" value="RDC60259.1"/>
    <property type="molecule type" value="Genomic_DNA"/>
</dbReference>
<evidence type="ECO:0000313" key="3">
    <source>
        <dbReference type="EMBL" id="RDC60259.1"/>
    </source>
</evidence>
<proteinExistence type="predicted"/>
<reference evidence="3 4" key="1">
    <citation type="submission" date="2018-04" db="EMBL/GenBank/DDBJ databases">
        <title>Altererythrobacter sp. HME9302 genome sequencing and assembly.</title>
        <authorList>
            <person name="Kang H."/>
            <person name="Kim H."/>
            <person name="Joh K."/>
        </authorList>
    </citation>
    <scope>NUCLEOTIDE SEQUENCE [LARGE SCALE GENOMIC DNA]</scope>
    <source>
        <strain evidence="3 4">HME9302</strain>
    </source>
</reference>
<dbReference type="AlphaFoldDB" id="A0A369QBG9"/>
<dbReference type="Proteomes" id="UP000253727">
    <property type="component" value="Unassembled WGS sequence"/>
</dbReference>
<evidence type="ECO:0000256" key="1">
    <source>
        <dbReference type="SAM" id="Phobius"/>
    </source>
</evidence>
<dbReference type="OrthoDB" id="7452714at2"/>
<keyword evidence="2" id="KW-0732">Signal</keyword>
<accession>A0A369QBG9</accession>
<name>A0A369QBG9_9SPHN</name>
<feature type="chain" id="PRO_5016951610" evidence="2">
    <location>
        <begin position="23"/>
        <end position="187"/>
    </location>
</feature>
<feature type="signal peptide" evidence="2">
    <location>
        <begin position="1"/>
        <end position="22"/>
    </location>
</feature>
<evidence type="ECO:0000256" key="2">
    <source>
        <dbReference type="SAM" id="SignalP"/>
    </source>
</evidence>
<dbReference type="RefSeq" id="WP_115366453.1">
    <property type="nucleotide sequence ID" value="NZ_QBKA01000002.1"/>
</dbReference>
<keyword evidence="1" id="KW-1133">Transmembrane helix</keyword>
<evidence type="ECO:0000313" key="4">
    <source>
        <dbReference type="Proteomes" id="UP000253727"/>
    </source>
</evidence>
<gene>
    <name evidence="3" type="ORF">HME9302_01460</name>
</gene>
<feature type="transmembrane region" description="Helical" evidence="1">
    <location>
        <begin position="37"/>
        <end position="56"/>
    </location>
</feature>
<keyword evidence="1" id="KW-0812">Transmembrane</keyword>
<keyword evidence="4" id="KW-1185">Reference proteome</keyword>
<sequence length="187" mass="21357">MKILSKALVGTAVAGAMTVAAASPAAARDRYERDDGISAGEVIAGAVILGGIAAVLSSGRDRDRGYYDDRNRYRDRYNRGYSRQSYGRRAVEKCIRAAEGDARRYGYRYADVTQIRDVDRKRNGFRVRGTIRVDGNRGGYRNDRYGRYDRYDRRNRYNRRSDTGRFTCDIRRGRVVDLDFKGVRGLR</sequence>
<protein>
    <submittedName>
        <fullName evidence="3">Uncharacterized protein</fullName>
    </submittedName>
</protein>